<dbReference type="KEGG" id="hae:halTADL_3434"/>
<proteinExistence type="predicted"/>
<dbReference type="EMBL" id="FNYR01000026">
    <property type="protein sequence ID" value="SEJ15718.1"/>
    <property type="molecule type" value="Genomic_DNA"/>
</dbReference>
<gene>
    <name evidence="2" type="ORF">SAMN05444271_1266</name>
</gene>
<evidence type="ECO:0000313" key="3">
    <source>
        <dbReference type="Proteomes" id="UP000198888"/>
    </source>
</evidence>
<dbReference type="RefSeq" id="WP_089673347.1">
    <property type="nucleotide sequence ID" value="NZ_CP024845.1"/>
</dbReference>
<dbReference type="STRING" id="1073996.SAMN05444271_1266"/>
<feature type="region of interest" description="Disordered" evidence="1">
    <location>
        <begin position="169"/>
        <end position="224"/>
    </location>
</feature>
<dbReference type="OrthoDB" id="56523at2157"/>
<feature type="compositionally biased region" description="Acidic residues" evidence="1">
    <location>
        <begin position="189"/>
        <end position="209"/>
    </location>
</feature>
<reference evidence="2 3" key="1">
    <citation type="submission" date="2016-10" db="EMBL/GenBank/DDBJ databases">
        <authorList>
            <person name="de Groot N.N."/>
        </authorList>
    </citation>
    <scope>NUCLEOTIDE SEQUENCE [LARGE SCALE GENOMIC DNA]</scope>
    <source>
        <strain evidence="2 3">DSM 22187</strain>
    </source>
</reference>
<name>A0A1H6WFI4_9EURY</name>
<protein>
    <submittedName>
        <fullName evidence="2">Uncharacterized protein</fullName>
    </submittedName>
</protein>
<evidence type="ECO:0000256" key="1">
    <source>
        <dbReference type="SAM" id="MobiDB-lite"/>
    </source>
</evidence>
<evidence type="ECO:0000313" key="2">
    <source>
        <dbReference type="EMBL" id="SEJ15718.1"/>
    </source>
</evidence>
<dbReference type="AlphaFoldDB" id="A0A1H6WFI4"/>
<accession>A0A2H4Q6Z3</accession>
<dbReference type="GeneID" id="35004201"/>
<organism evidence="2 3">
    <name type="scientific">Halohasta litchfieldiae</name>
    <dbReference type="NCBI Taxonomy" id="1073996"/>
    <lineage>
        <taxon>Archaea</taxon>
        <taxon>Methanobacteriati</taxon>
        <taxon>Methanobacteriota</taxon>
        <taxon>Stenosarchaea group</taxon>
        <taxon>Halobacteria</taxon>
        <taxon>Halobacteriales</taxon>
        <taxon>Haloferacaceae</taxon>
        <taxon>Halohasta</taxon>
    </lineage>
</organism>
<keyword evidence="3" id="KW-1185">Reference proteome</keyword>
<dbReference type="Proteomes" id="UP000198888">
    <property type="component" value="Unassembled WGS sequence"/>
</dbReference>
<sequence>MSTDDSVPTREVAHRVFAGEFNDASYTFKESDDDRAPVYLLLPSGAKANRVFFVGTLTETDDVGNDNEYWQGRIVDPTGTFFVYAGQYQPEAASMLRELESPAYVAVVGKPRTYETDDGDVAVSVRPESITTVDAATRDRWVSETAERTLDRIDGFDEETNEYARMASEQYGDDLSTHKETVISALESLDGDGDSSDESADEVPDEFVDDSGQADPPVDGSPDA</sequence>
<accession>A0A1H6WFI4</accession>